<dbReference type="InterPro" id="IPR001867">
    <property type="entry name" value="OmpR/PhoB-type_DNA-bd"/>
</dbReference>
<comment type="function">
    <text evidence="7">May play the central regulatory role in sporulation. It may be an element of the effector pathway responsible for the activation of sporulation genes in response to nutritional stress. Spo0A may act in concert with spo0H (a sigma factor) to control the expression of some genes that are critical to the sporulation process.</text>
</comment>
<dbReference type="Gene3D" id="1.10.10.10">
    <property type="entry name" value="Winged helix-like DNA-binding domain superfamily/Winged helix DNA-binding domain"/>
    <property type="match status" value="1"/>
</dbReference>
<evidence type="ECO:0000313" key="12">
    <source>
        <dbReference type="EMBL" id="QNM08951.1"/>
    </source>
</evidence>
<protein>
    <recommendedName>
        <fullName evidence="1">Stage 0 sporulation protein A homolog</fullName>
    </recommendedName>
</protein>
<dbReference type="InterPro" id="IPR016032">
    <property type="entry name" value="Sig_transdc_resp-reg_C-effctor"/>
</dbReference>
<evidence type="ECO:0000256" key="6">
    <source>
        <dbReference type="ARBA" id="ARBA00023163"/>
    </source>
</evidence>
<dbReference type="Proteomes" id="UP000515860">
    <property type="component" value="Chromosome"/>
</dbReference>
<sequence length="220" mass="25647">MDRLLFIDDDVEILNINQKFFQQRGYIADVAADTETALELLNKQDYQCILLDICMAGTNGLDFCRELRQNRSIPVIFLSNMAEEEYLIEAFHCGADDYVTKPYSLPVLELRIRTRIRNTGTVQDSPDEALVLNSVEKQAYLNHCSLRLTANEYEILNFLKAHEGQPFRQEEIYYALWGEHFYNTHSIQVMIMRIRKKMMALSPGHEYIKTQWGKGYVYVG</sequence>
<dbReference type="Gene3D" id="3.40.50.2300">
    <property type="match status" value="1"/>
</dbReference>
<accession>A0A7G9GDR9</accession>
<evidence type="ECO:0000256" key="9">
    <source>
        <dbReference type="PROSITE-ProRule" id="PRU01091"/>
    </source>
</evidence>
<feature type="domain" description="OmpR/PhoB-type" evidence="11">
    <location>
        <begin position="117"/>
        <end position="220"/>
    </location>
</feature>
<dbReference type="CDD" id="cd17574">
    <property type="entry name" value="REC_OmpR"/>
    <property type="match status" value="1"/>
</dbReference>
<evidence type="ECO:0000256" key="5">
    <source>
        <dbReference type="ARBA" id="ARBA00023125"/>
    </source>
</evidence>
<dbReference type="InterPro" id="IPR011006">
    <property type="entry name" value="CheY-like_superfamily"/>
</dbReference>
<evidence type="ECO:0000259" key="11">
    <source>
        <dbReference type="PROSITE" id="PS51755"/>
    </source>
</evidence>
<evidence type="ECO:0000256" key="4">
    <source>
        <dbReference type="ARBA" id="ARBA00023015"/>
    </source>
</evidence>
<dbReference type="GO" id="GO:0005829">
    <property type="term" value="C:cytosol"/>
    <property type="evidence" value="ECO:0007669"/>
    <property type="project" value="TreeGrafter"/>
</dbReference>
<dbReference type="CDD" id="cd00383">
    <property type="entry name" value="trans_reg_C"/>
    <property type="match status" value="1"/>
</dbReference>
<dbReference type="PANTHER" id="PTHR48111">
    <property type="entry name" value="REGULATOR OF RPOS"/>
    <property type="match status" value="1"/>
</dbReference>
<proteinExistence type="predicted"/>
<evidence type="ECO:0000256" key="1">
    <source>
        <dbReference type="ARBA" id="ARBA00018672"/>
    </source>
</evidence>
<dbReference type="PANTHER" id="PTHR48111:SF1">
    <property type="entry name" value="TWO-COMPONENT RESPONSE REGULATOR ORR33"/>
    <property type="match status" value="1"/>
</dbReference>
<dbReference type="KEGG" id="whj:H9Q79_01210"/>
<dbReference type="SMART" id="SM00862">
    <property type="entry name" value="Trans_reg_C"/>
    <property type="match status" value="1"/>
</dbReference>
<keyword evidence="3" id="KW-0902">Two-component regulatory system</keyword>
<evidence type="ECO:0000256" key="7">
    <source>
        <dbReference type="ARBA" id="ARBA00024867"/>
    </source>
</evidence>
<dbReference type="SUPFAM" id="SSF52172">
    <property type="entry name" value="CheY-like"/>
    <property type="match status" value="1"/>
</dbReference>
<feature type="modified residue" description="4-aspartylphosphate" evidence="8">
    <location>
        <position position="52"/>
    </location>
</feature>
<dbReference type="InterPro" id="IPR001789">
    <property type="entry name" value="Sig_transdc_resp-reg_receiver"/>
</dbReference>
<dbReference type="InterPro" id="IPR039420">
    <property type="entry name" value="WalR-like"/>
</dbReference>
<gene>
    <name evidence="12" type="ORF">H9Q79_01210</name>
</gene>
<dbReference type="Pfam" id="PF00486">
    <property type="entry name" value="Trans_reg_C"/>
    <property type="match status" value="1"/>
</dbReference>
<dbReference type="GO" id="GO:0000156">
    <property type="term" value="F:phosphorelay response regulator activity"/>
    <property type="evidence" value="ECO:0007669"/>
    <property type="project" value="TreeGrafter"/>
</dbReference>
<keyword evidence="2 8" id="KW-0597">Phosphoprotein</keyword>
<evidence type="ECO:0000313" key="13">
    <source>
        <dbReference type="Proteomes" id="UP000515860"/>
    </source>
</evidence>
<dbReference type="SMART" id="SM00448">
    <property type="entry name" value="REC"/>
    <property type="match status" value="1"/>
</dbReference>
<keyword evidence="5 9" id="KW-0238">DNA-binding</keyword>
<dbReference type="GO" id="GO:0032993">
    <property type="term" value="C:protein-DNA complex"/>
    <property type="evidence" value="ECO:0007669"/>
    <property type="project" value="TreeGrafter"/>
</dbReference>
<evidence type="ECO:0000256" key="3">
    <source>
        <dbReference type="ARBA" id="ARBA00023012"/>
    </source>
</evidence>
<reference evidence="12 13" key="1">
    <citation type="submission" date="2020-08" db="EMBL/GenBank/DDBJ databases">
        <authorList>
            <person name="Liu C."/>
            <person name="Sun Q."/>
        </authorList>
    </citation>
    <scope>NUCLEOTIDE SEQUENCE [LARGE SCALE GENOMIC DNA]</scope>
    <source>
        <strain evidence="12 13">NSJ-29</strain>
    </source>
</reference>
<dbReference type="RefSeq" id="WP_118648473.1">
    <property type="nucleotide sequence ID" value="NZ_CP060635.1"/>
</dbReference>
<keyword evidence="6" id="KW-0804">Transcription</keyword>
<dbReference type="AlphaFoldDB" id="A0A7G9GDR9"/>
<dbReference type="InterPro" id="IPR036388">
    <property type="entry name" value="WH-like_DNA-bd_sf"/>
</dbReference>
<name>A0A7G9GDR9_9FIRM</name>
<dbReference type="EMBL" id="CP060635">
    <property type="protein sequence ID" value="QNM08951.1"/>
    <property type="molecule type" value="Genomic_DNA"/>
</dbReference>
<evidence type="ECO:0000259" key="10">
    <source>
        <dbReference type="PROSITE" id="PS50110"/>
    </source>
</evidence>
<organism evidence="12 13">
    <name type="scientific">Wansuia hejianensis</name>
    <dbReference type="NCBI Taxonomy" id="2763667"/>
    <lineage>
        <taxon>Bacteria</taxon>
        <taxon>Bacillati</taxon>
        <taxon>Bacillota</taxon>
        <taxon>Clostridia</taxon>
        <taxon>Lachnospirales</taxon>
        <taxon>Lachnospiraceae</taxon>
        <taxon>Wansuia</taxon>
    </lineage>
</organism>
<dbReference type="GO" id="GO:0000976">
    <property type="term" value="F:transcription cis-regulatory region binding"/>
    <property type="evidence" value="ECO:0007669"/>
    <property type="project" value="TreeGrafter"/>
</dbReference>
<keyword evidence="13" id="KW-1185">Reference proteome</keyword>
<feature type="domain" description="Response regulatory" evidence="10">
    <location>
        <begin position="3"/>
        <end position="116"/>
    </location>
</feature>
<evidence type="ECO:0000256" key="8">
    <source>
        <dbReference type="PROSITE-ProRule" id="PRU00169"/>
    </source>
</evidence>
<dbReference type="PROSITE" id="PS51755">
    <property type="entry name" value="OMPR_PHOB"/>
    <property type="match status" value="1"/>
</dbReference>
<dbReference type="SUPFAM" id="SSF46894">
    <property type="entry name" value="C-terminal effector domain of the bipartite response regulators"/>
    <property type="match status" value="1"/>
</dbReference>
<keyword evidence="4" id="KW-0805">Transcription regulation</keyword>
<dbReference type="GO" id="GO:0006355">
    <property type="term" value="P:regulation of DNA-templated transcription"/>
    <property type="evidence" value="ECO:0007669"/>
    <property type="project" value="InterPro"/>
</dbReference>
<dbReference type="PROSITE" id="PS50110">
    <property type="entry name" value="RESPONSE_REGULATORY"/>
    <property type="match status" value="1"/>
</dbReference>
<dbReference type="Pfam" id="PF00072">
    <property type="entry name" value="Response_reg"/>
    <property type="match status" value="1"/>
</dbReference>
<feature type="DNA-binding region" description="OmpR/PhoB-type" evidence="9">
    <location>
        <begin position="117"/>
        <end position="220"/>
    </location>
</feature>
<evidence type="ECO:0000256" key="2">
    <source>
        <dbReference type="ARBA" id="ARBA00022553"/>
    </source>
</evidence>